<dbReference type="AlphaFoldDB" id="A0A1I2BAL7"/>
<reference evidence="3" key="1">
    <citation type="submission" date="2016-10" db="EMBL/GenBank/DDBJ databases">
        <authorList>
            <person name="Varghese N."/>
            <person name="Submissions S."/>
        </authorList>
    </citation>
    <scope>NUCLEOTIDE SEQUENCE [LARGE SCALE GENOMIC DNA]</scope>
    <source>
        <strain evidence="3">ATCC 25963</strain>
    </source>
</reference>
<proteinExistence type="predicted"/>
<dbReference type="STRING" id="54.SAMN02745121_04570"/>
<name>A0A1I2BAL7_9BACT</name>
<organism evidence="2 3">
    <name type="scientific">Nannocystis exedens</name>
    <dbReference type="NCBI Taxonomy" id="54"/>
    <lineage>
        <taxon>Bacteria</taxon>
        <taxon>Pseudomonadati</taxon>
        <taxon>Myxococcota</taxon>
        <taxon>Polyangia</taxon>
        <taxon>Nannocystales</taxon>
        <taxon>Nannocystaceae</taxon>
        <taxon>Nannocystis</taxon>
    </lineage>
</organism>
<feature type="chain" id="PRO_5011446929" description="Tat (Twin-arginine translocation) pathway signal sequence" evidence="1">
    <location>
        <begin position="25"/>
        <end position="439"/>
    </location>
</feature>
<dbReference type="RefSeq" id="WP_096326452.1">
    <property type="nucleotide sequence ID" value="NZ_FOMX01000015.1"/>
</dbReference>
<dbReference type="InterPro" id="IPR010869">
    <property type="entry name" value="DUF1501"/>
</dbReference>
<accession>A0A1I2BAL7</accession>
<dbReference type="Proteomes" id="UP000199400">
    <property type="component" value="Unassembled WGS sequence"/>
</dbReference>
<evidence type="ECO:0000313" key="2">
    <source>
        <dbReference type="EMBL" id="SFE53204.1"/>
    </source>
</evidence>
<evidence type="ECO:0008006" key="4">
    <source>
        <dbReference type="Google" id="ProtNLM"/>
    </source>
</evidence>
<dbReference type="OrthoDB" id="238140at2"/>
<keyword evidence="3" id="KW-1185">Reference proteome</keyword>
<dbReference type="PANTHER" id="PTHR43737:SF1">
    <property type="entry name" value="DUF1501 DOMAIN-CONTAINING PROTEIN"/>
    <property type="match status" value="1"/>
</dbReference>
<feature type="signal peptide" evidence="1">
    <location>
        <begin position="1"/>
        <end position="24"/>
    </location>
</feature>
<dbReference type="EMBL" id="FOMX01000015">
    <property type="protein sequence ID" value="SFE53204.1"/>
    <property type="molecule type" value="Genomic_DNA"/>
</dbReference>
<sequence length="439" mass="48162">MDRRNFFKLMSLAGLAAVSPTVFAGRRPGAIKNPNLPPLAETYSGPLWVFLNAGGGWDPTSLCDPKGGKGPDDPEAMNRAFTFDQIEAAGNIKYPNIGTMESPTAYQDFFQKHYKRLRVINGLDMQTNGHDSGSRHCWSGRLAEGYPSLAALIAAVHGHALPMSYLSFGGFDDTQGQVARTRSGNTAALARIAYPDRANPEDENSLFHSPVANDLIRKAQEARKERLLATEQLPRVQNAISNLYASRTGSNELKKLQQYLPDELDNGPNPLRRQIQVALAAFRAGITISINLDIGGFDTHGNHDESHIPRLVQILDGLDFLWTEAEMQGIGDNFVVLCGSDFGRTPGYNDTNGKDHHSITSLMMMGKGIGGNKVIGGSDERHGAYSWDPKTLQQSESGIHIEPRHVHANLRRLARIDGHDLMKQFPIAIEKGDEMDLLA</sequence>
<evidence type="ECO:0000256" key="1">
    <source>
        <dbReference type="SAM" id="SignalP"/>
    </source>
</evidence>
<dbReference type="PANTHER" id="PTHR43737">
    <property type="entry name" value="BLL7424 PROTEIN"/>
    <property type="match status" value="1"/>
</dbReference>
<gene>
    <name evidence="2" type="ORF">SAMN02745121_04570</name>
</gene>
<evidence type="ECO:0000313" key="3">
    <source>
        <dbReference type="Proteomes" id="UP000199400"/>
    </source>
</evidence>
<dbReference type="Pfam" id="PF07394">
    <property type="entry name" value="DUF1501"/>
    <property type="match status" value="1"/>
</dbReference>
<protein>
    <recommendedName>
        <fullName evidence="4">Tat (Twin-arginine translocation) pathway signal sequence</fullName>
    </recommendedName>
</protein>
<keyword evidence="1" id="KW-0732">Signal</keyword>